<gene>
    <name evidence="1" type="ORF">Ciccas_011066</name>
</gene>
<evidence type="ECO:0000313" key="2">
    <source>
        <dbReference type="Proteomes" id="UP001626550"/>
    </source>
</evidence>
<dbReference type="Proteomes" id="UP001626550">
    <property type="component" value="Unassembled WGS sequence"/>
</dbReference>
<accession>A0ABD2PX11</accession>
<dbReference type="AlphaFoldDB" id="A0ABD2PX11"/>
<reference evidence="1 2" key="1">
    <citation type="submission" date="2024-11" db="EMBL/GenBank/DDBJ databases">
        <title>Adaptive evolution of stress response genes in parasites aligns with host niche diversity.</title>
        <authorList>
            <person name="Hahn C."/>
            <person name="Resl P."/>
        </authorList>
    </citation>
    <scope>NUCLEOTIDE SEQUENCE [LARGE SCALE GENOMIC DNA]</scope>
    <source>
        <strain evidence="1">EGGRZ-B1_66</strain>
        <tissue evidence="1">Body</tissue>
    </source>
</reference>
<proteinExistence type="predicted"/>
<organism evidence="1 2">
    <name type="scientific">Cichlidogyrus casuarinus</name>
    <dbReference type="NCBI Taxonomy" id="1844966"/>
    <lineage>
        <taxon>Eukaryota</taxon>
        <taxon>Metazoa</taxon>
        <taxon>Spiralia</taxon>
        <taxon>Lophotrochozoa</taxon>
        <taxon>Platyhelminthes</taxon>
        <taxon>Monogenea</taxon>
        <taxon>Monopisthocotylea</taxon>
        <taxon>Dactylogyridea</taxon>
        <taxon>Ancyrocephalidae</taxon>
        <taxon>Cichlidogyrus</taxon>
    </lineage>
</organism>
<evidence type="ECO:0000313" key="1">
    <source>
        <dbReference type="EMBL" id="KAL3310371.1"/>
    </source>
</evidence>
<comment type="caution">
    <text evidence="1">The sequence shown here is derived from an EMBL/GenBank/DDBJ whole genome shotgun (WGS) entry which is preliminary data.</text>
</comment>
<dbReference type="EMBL" id="JBJKFK010003013">
    <property type="protein sequence ID" value="KAL3310371.1"/>
    <property type="molecule type" value="Genomic_DNA"/>
</dbReference>
<protein>
    <submittedName>
        <fullName evidence="1">Uncharacterized protein</fullName>
    </submittedName>
</protein>
<name>A0ABD2PX11_9PLAT</name>
<sequence>MDISQNVSMSLSNPALEEAAITQDVSIPISMSETKDASALIKSTNTSFPRSPIPSALSPTTPRSAARIKSELMFQLYYSSEHQPSASSGNRLRQKLVPVTEEDISPHQNTTLCLENSVVSIPPSDYQSRASEVFLDVVPCTIDLPYPVPKSRSDSCDLKWKILSETHSLIIEFPTKTKSSNTGNKKLDSLLERQLVAEQLGLKVQYTSNLDQSFLLLSTDSSKTVFKGFEKFAKKLVQDHEIAQNSLLDKLEIRLEETKKSFERVQEEFKSGDDEYEQKSKLLKSYDYHFDLSNFNFKESVLPAPWDAQNLPMYSFHPLSSDVLRIELFYKTILLDYRCIGTDLMKKELLVDSTMISSMYHAISVEKSMSFLCTNSSCSVELLPKPTNVFVMQLATVLKALKQGEGYYSTFNNLETLLKFLEVSLSGAYRLFGVTNKLFKDDCVHYCWINLPNFKKVLDSAKRLGSIILVTVKEIILSIFDGANMELVVELNDTVQANVSWTLPNALDFASHSGSLEIKRQQIVNIGPHLPDNELIGKLRASLTPETLLQGQLSSLVGNL</sequence>
<keyword evidence="2" id="KW-1185">Reference proteome</keyword>